<dbReference type="InterPro" id="IPR017441">
    <property type="entry name" value="Protein_kinase_ATP_BS"/>
</dbReference>
<organism evidence="9">
    <name type="scientific">Solibacter usitatus (strain Ellin6076)</name>
    <dbReference type="NCBI Taxonomy" id="234267"/>
    <lineage>
        <taxon>Bacteria</taxon>
        <taxon>Pseudomonadati</taxon>
        <taxon>Acidobacteriota</taxon>
        <taxon>Terriglobia</taxon>
        <taxon>Bryobacterales</taxon>
        <taxon>Solibacteraceae</taxon>
        <taxon>Candidatus Solibacter</taxon>
    </lineage>
</organism>
<dbReference type="eggNOG" id="COG0515">
    <property type="taxonomic scope" value="Bacteria"/>
</dbReference>
<evidence type="ECO:0000256" key="1">
    <source>
        <dbReference type="ARBA" id="ARBA00012513"/>
    </source>
</evidence>
<reference evidence="9" key="1">
    <citation type="submission" date="2006-10" db="EMBL/GenBank/DDBJ databases">
        <title>Complete sequence of Solibacter usitatus Ellin6076.</title>
        <authorList>
            <consortium name="US DOE Joint Genome Institute"/>
            <person name="Copeland A."/>
            <person name="Lucas S."/>
            <person name="Lapidus A."/>
            <person name="Barry K."/>
            <person name="Detter J.C."/>
            <person name="Glavina del Rio T."/>
            <person name="Hammon N."/>
            <person name="Israni S."/>
            <person name="Dalin E."/>
            <person name="Tice H."/>
            <person name="Pitluck S."/>
            <person name="Thompson L.S."/>
            <person name="Brettin T."/>
            <person name="Bruce D."/>
            <person name="Han C."/>
            <person name="Tapia R."/>
            <person name="Gilna P."/>
            <person name="Schmutz J."/>
            <person name="Larimer F."/>
            <person name="Land M."/>
            <person name="Hauser L."/>
            <person name="Kyrpides N."/>
            <person name="Mikhailova N."/>
            <person name="Janssen P.H."/>
            <person name="Kuske C.R."/>
            <person name="Richardson P."/>
        </authorList>
    </citation>
    <scope>NUCLEOTIDE SEQUENCE</scope>
    <source>
        <strain evidence="9">Ellin6076</strain>
    </source>
</reference>
<sequence>MLSPGTAIGPYEILSLLGSGGMGEVYRARDQRLARTVALKVLPPEFAADSIRRQRFEQEARAASALNHPNILSVFDMGSQDGLVYIVSELIEGESLRDLIRRGPLPQSRAVEIAGQVADALAAAHAANIVHRDLKPENIMLTRDGRAKILDFGLAKQVQPRVPGSDETQFLTRTSPGAILGTAGYMSPEQVRGEPVDPRSDIFSFGLVLYECLSGRAPFERQTGAEMMTAILREDPPELPETVFPALRQIVHHCLEKDAVRRFHSANDLAFALRTVQTSGTASRSGISLAPAEVNAPRRRWLWPTLAIALALLLAVPHFMELDPIDLAAYRFIPFANDHEAESGPAWSPDGKSIAYLKTVAGIPQLMVRGLESPTAIQLTRSTTRVSSAFWSPDSAVVYCIDRAGKGELWGISPSGGHAVKILEDLHTADISPDGKSLAIWRATESGGAVKSSLWISSPPGAAPRPYLPAPFEVPLESNGGSLHFSPDGKSILLVASGIAPQVWVLPFPASSGAPRRVFSATNFNFVPRGAWMPDSRHAVLSFSTGGAQPALWFADLEREKLRKLTASTAAEEFPSLAPDGRRLVFTSVTDDFDLIELPLDGTAPRTLLANSRNMYSPAWSPDGDQLLYATDRSGASEIWSRNVKASIDRPMVTARDFPPGTTTALTHPVFSPDGSRFAFVRYATDQPATIWVEPTVGGAPIRMASEYMVSPTWSPDGNSIAGLMHRDRPWQPAIVEVGANMSPHVIASAPTCLMPMEWSPTGEWLACEARTGIELFSRDGARRRTLPRLNSSAIAFSRDGGTLYAAGRDAGRTFLKAIDLATGAIRDIAQHSGTMVISGGATYQARLSLSHDGRSLVTSAVESQSDLWILEGYPHPRPWWQLIK</sequence>
<dbReference type="GO" id="GO:0005524">
    <property type="term" value="F:ATP binding"/>
    <property type="evidence" value="ECO:0007669"/>
    <property type="project" value="UniProtKB-UniRule"/>
</dbReference>
<dbReference type="InterPro" id="IPR011009">
    <property type="entry name" value="Kinase-like_dom_sf"/>
</dbReference>
<feature type="domain" description="Protein kinase" evidence="8">
    <location>
        <begin position="11"/>
        <end position="276"/>
    </location>
</feature>
<dbReference type="CDD" id="cd14014">
    <property type="entry name" value="STKc_PknB_like"/>
    <property type="match status" value="1"/>
</dbReference>
<dbReference type="InterPro" id="IPR011042">
    <property type="entry name" value="6-blade_b-propeller_TolB-like"/>
</dbReference>
<dbReference type="PROSITE" id="PS00107">
    <property type="entry name" value="PROTEIN_KINASE_ATP"/>
    <property type="match status" value="1"/>
</dbReference>
<name>Q020I9_SOLUE</name>
<dbReference type="InterPro" id="IPR000719">
    <property type="entry name" value="Prot_kinase_dom"/>
</dbReference>
<dbReference type="PANTHER" id="PTHR43289">
    <property type="entry name" value="MITOGEN-ACTIVATED PROTEIN KINASE KINASE KINASE 20-RELATED"/>
    <property type="match status" value="1"/>
</dbReference>
<dbReference type="EMBL" id="CP000473">
    <property type="protein sequence ID" value="ABJ84664.1"/>
    <property type="molecule type" value="Genomic_DNA"/>
</dbReference>
<evidence type="ECO:0000259" key="8">
    <source>
        <dbReference type="PROSITE" id="PS50011"/>
    </source>
</evidence>
<dbReference type="SMART" id="SM00220">
    <property type="entry name" value="S_TKc"/>
    <property type="match status" value="1"/>
</dbReference>
<dbReference type="PANTHER" id="PTHR43289:SF34">
    <property type="entry name" value="SERINE_THREONINE-PROTEIN KINASE YBDM-RELATED"/>
    <property type="match status" value="1"/>
</dbReference>
<dbReference type="STRING" id="234267.Acid_3693"/>
<dbReference type="Pfam" id="PF00069">
    <property type="entry name" value="Pkinase"/>
    <property type="match status" value="1"/>
</dbReference>
<dbReference type="FunFam" id="1.10.510.10:FF:000021">
    <property type="entry name" value="Serine/threonine protein kinase"/>
    <property type="match status" value="1"/>
</dbReference>
<dbReference type="KEGG" id="sus:Acid_3693"/>
<evidence type="ECO:0000256" key="3">
    <source>
        <dbReference type="ARBA" id="ARBA00022679"/>
    </source>
</evidence>
<accession>Q020I9</accession>
<dbReference type="Gene3D" id="1.10.510.10">
    <property type="entry name" value="Transferase(Phosphotransferase) domain 1"/>
    <property type="match status" value="1"/>
</dbReference>
<feature type="binding site" evidence="7">
    <location>
        <position position="40"/>
    </location>
    <ligand>
        <name>ATP</name>
        <dbReference type="ChEBI" id="CHEBI:30616"/>
    </ligand>
</feature>
<evidence type="ECO:0000313" key="9">
    <source>
        <dbReference type="EMBL" id="ABJ84664.1"/>
    </source>
</evidence>
<dbReference type="Gene3D" id="3.30.200.20">
    <property type="entry name" value="Phosphorylase Kinase, domain 1"/>
    <property type="match status" value="1"/>
</dbReference>
<dbReference type="GO" id="GO:0004674">
    <property type="term" value="F:protein serine/threonine kinase activity"/>
    <property type="evidence" value="ECO:0007669"/>
    <property type="project" value="UniProtKB-KW"/>
</dbReference>
<dbReference type="OrthoDB" id="101360at2"/>
<evidence type="ECO:0000256" key="2">
    <source>
        <dbReference type="ARBA" id="ARBA00022527"/>
    </source>
</evidence>
<dbReference type="eggNOG" id="COG0823">
    <property type="taxonomic scope" value="Bacteria"/>
</dbReference>
<dbReference type="SUPFAM" id="SSF56112">
    <property type="entry name" value="Protein kinase-like (PK-like)"/>
    <property type="match status" value="1"/>
</dbReference>
<dbReference type="InParanoid" id="Q020I9"/>
<dbReference type="SUPFAM" id="SSF69304">
    <property type="entry name" value="Tricorn protease N-terminal domain"/>
    <property type="match status" value="1"/>
</dbReference>
<dbReference type="SUPFAM" id="SSF82171">
    <property type="entry name" value="DPP6 N-terminal domain-like"/>
    <property type="match status" value="1"/>
</dbReference>
<dbReference type="InterPro" id="IPR008271">
    <property type="entry name" value="Ser/Thr_kinase_AS"/>
</dbReference>
<dbReference type="EC" id="2.7.11.1" evidence="1"/>
<keyword evidence="4 7" id="KW-0547">Nucleotide-binding</keyword>
<evidence type="ECO:0000256" key="7">
    <source>
        <dbReference type="PROSITE-ProRule" id="PRU10141"/>
    </source>
</evidence>
<keyword evidence="6 7" id="KW-0067">ATP-binding</keyword>
<dbReference type="PROSITE" id="PS00108">
    <property type="entry name" value="PROTEIN_KINASE_ST"/>
    <property type="match status" value="1"/>
</dbReference>
<dbReference type="Gene3D" id="2.120.10.30">
    <property type="entry name" value="TolB, C-terminal domain"/>
    <property type="match status" value="3"/>
</dbReference>
<keyword evidence="5 9" id="KW-0418">Kinase</keyword>
<dbReference type="AlphaFoldDB" id="Q020I9"/>
<dbReference type="InterPro" id="IPR011659">
    <property type="entry name" value="WD40"/>
</dbReference>
<evidence type="ECO:0000256" key="4">
    <source>
        <dbReference type="ARBA" id="ARBA00022741"/>
    </source>
</evidence>
<dbReference type="HOGENOM" id="CLU_012906_0_0_0"/>
<evidence type="ECO:0000256" key="6">
    <source>
        <dbReference type="ARBA" id="ARBA00022840"/>
    </source>
</evidence>
<evidence type="ECO:0000256" key="5">
    <source>
        <dbReference type="ARBA" id="ARBA00022777"/>
    </source>
</evidence>
<protein>
    <recommendedName>
        <fullName evidence="1">non-specific serine/threonine protein kinase</fullName>
        <ecNumber evidence="1">2.7.11.1</ecNumber>
    </recommendedName>
</protein>
<keyword evidence="2 9" id="KW-0723">Serine/threonine-protein kinase</keyword>
<dbReference type="Pfam" id="PF07676">
    <property type="entry name" value="PD40"/>
    <property type="match status" value="5"/>
</dbReference>
<proteinExistence type="predicted"/>
<keyword evidence="3" id="KW-0808">Transferase</keyword>
<gene>
    <name evidence="9" type="ordered locus">Acid_3693</name>
</gene>
<dbReference type="PROSITE" id="PS50011">
    <property type="entry name" value="PROTEIN_KINASE_DOM"/>
    <property type="match status" value="1"/>
</dbReference>